<name>A0ABR9MWI5_9MICO</name>
<accession>A0ABR9MWI5</accession>
<gene>
    <name evidence="2" type="ORF">IHE71_08465</name>
</gene>
<dbReference type="EMBL" id="JADAQT010000069">
    <property type="protein sequence ID" value="MBE1875742.1"/>
    <property type="molecule type" value="Genomic_DNA"/>
</dbReference>
<dbReference type="RefSeq" id="WP_192862313.1">
    <property type="nucleotide sequence ID" value="NZ_JADAQT010000069.1"/>
</dbReference>
<protein>
    <submittedName>
        <fullName evidence="2">Uncharacterized protein</fullName>
    </submittedName>
</protein>
<evidence type="ECO:0000256" key="1">
    <source>
        <dbReference type="SAM" id="MobiDB-lite"/>
    </source>
</evidence>
<comment type="caution">
    <text evidence="2">The sequence shown here is derived from an EMBL/GenBank/DDBJ whole genome shotgun (WGS) entry which is preliminary data.</text>
</comment>
<evidence type="ECO:0000313" key="3">
    <source>
        <dbReference type="Proteomes" id="UP000625527"/>
    </source>
</evidence>
<dbReference type="Proteomes" id="UP000625527">
    <property type="component" value="Unassembled WGS sequence"/>
</dbReference>
<reference evidence="2 3" key="1">
    <citation type="submission" date="2020-10" db="EMBL/GenBank/DDBJ databases">
        <title>Myceligenerans pegani sp. nov., an endophytic actinomycete isolated from Peganum harmala L. in Xinjiang, China.</title>
        <authorList>
            <person name="Xin L."/>
        </authorList>
    </citation>
    <scope>NUCLEOTIDE SEQUENCE [LARGE SCALE GENOMIC DNA]</scope>
    <source>
        <strain evidence="2 3">TRM65318</strain>
    </source>
</reference>
<feature type="region of interest" description="Disordered" evidence="1">
    <location>
        <begin position="1"/>
        <end position="34"/>
    </location>
</feature>
<evidence type="ECO:0000313" key="2">
    <source>
        <dbReference type="EMBL" id="MBE1875742.1"/>
    </source>
</evidence>
<keyword evidence="3" id="KW-1185">Reference proteome</keyword>
<organism evidence="2 3">
    <name type="scientific">Myceligenerans pegani</name>
    <dbReference type="NCBI Taxonomy" id="2776917"/>
    <lineage>
        <taxon>Bacteria</taxon>
        <taxon>Bacillati</taxon>
        <taxon>Actinomycetota</taxon>
        <taxon>Actinomycetes</taxon>
        <taxon>Micrococcales</taxon>
        <taxon>Promicromonosporaceae</taxon>
        <taxon>Myceligenerans</taxon>
    </lineage>
</organism>
<proteinExistence type="predicted"/>
<sequence length="462" mass="48690">MSATTTNDEWATPDEGAALSGLLRDHGAGVRPEGQAALAEGLPTLRGRVRRRRVAKAGGTAAALALAGVLAVTGSQAAEWIQGEPAPLPGDPSTAPPVVSPGPDRAEGEIPDGVTVEYQDGYVPDGWEGSGAYCGMSVAELEDVAEPTGVAGLQVDMAGEPAAYREREGWWVPATISGEAIGDAVQEPFLVWSQDGTVVDLGWDFSSEGNYGIAEADMGEWWGPVRAEPVTGCLPTEGADEPWDEDRYQHVREAGRFEVRVAVRAHGADSALYLSEPVELETADGAGGPVGGGPSVDPEVYWDEFKPDWLTWSGVGCLASEETVLAESSADERWTFDLHDVAVTTILGRWQIPVTLTDGDRDPDLPYAPPTIILFDEGVLVGHGYPGPTLDPVTGGDGWGYAYSYPMNSCRRTAEGAGAPIPEGDYTARVMTVLDPASAAPRFVWSDAIPVSVAEDGELSAR</sequence>